<dbReference type="AlphaFoldDB" id="A0A4Q9QD58"/>
<dbReference type="Proteomes" id="UP000292082">
    <property type="component" value="Unassembled WGS sequence"/>
</dbReference>
<organism evidence="1 2">
    <name type="scientific">Dichomitus squalens</name>
    <dbReference type="NCBI Taxonomy" id="114155"/>
    <lineage>
        <taxon>Eukaryota</taxon>
        <taxon>Fungi</taxon>
        <taxon>Dikarya</taxon>
        <taxon>Basidiomycota</taxon>
        <taxon>Agaricomycotina</taxon>
        <taxon>Agaricomycetes</taxon>
        <taxon>Polyporales</taxon>
        <taxon>Polyporaceae</taxon>
        <taxon>Dichomitus</taxon>
    </lineage>
</organism>
<dbReference type="EMBL" id="ML145085">
    <property type="protein sequence ID" value="TBU64664.1"/>
    <property type="molecule type" value="Genomic_DNA"/>
</dbReference>
<reference evidence="1 2" key="1">
    <citation type="submission" date="2019-01" db="EMBL/GenBank/DDBJ databases">
        <title>Draft genome sequences of three monokaryotic isolates of the white-rot basidiomycete fungus Dichomitus squalens.</title>
        <authorList>
            <consortium name="DOE Joint Genome Institute"/>
            <person name="Lopez S.C."/>
            <person name="Andreopoulos B."/>
            <person name="Pangilinan J."/>
            <person name="Lipzen A."/>
            <person name="Riley R."/>
            <person name="Ahrendt S."/>
            <person name="Ng V."/>
            <person name="Barry K."/>
            <person name="Daum C."/>
            <person name="Grigoriev I.V."/>
            <person name="Hilden K.S."/>
            <person name="Makela M.R."/>
            <person name="de Vries R.P."/>
        </authorList>
    </citation>
    <scope>NUCLEOTIDE SEQUENCE [LARGE SCALE GENOMIC DNA]</scope>
    <source>
        <strain evidence="1 2">CBS 464.89</strain>
    </source>
</reference>
<evidence type="ECO:0000313" key="2">
    <source>
        <dbReference type="Proteomes" id="UP000292082"/>
    </source>
</evidence>
<protein>
    <submittedName>
        <fullName evidence="1">Uncharacterized protein</fullName>
    </submittedName>
</protein>
<accession>A0A4Q9QD58</accession>
<evidence type="ECO:0000313" key="1">
    <source>
        <dbReference type="EMBL" id="TBU64664.1"/>
    </source>
</evidence>
<gene>
    <name evidence="1" type="ORF">BD310DRAFT_804921</name>
</gene>
<name>A0A4Q9QD58_9APHY</name>
<sequence>YRFTWDEVHLPHLGSPRHRRETIAGRPCKPPVCRSRLNFTRLTSRHSCIVARQRNCQPQGYPVNLCPE</sequence>
<keyword evidence="2" id="KW-1185">Reference proteome</keyword>
<proteinExistence type="predicted"/>
<feature type="non-terminal residue" evidence="1">
    <location>
        <position position="1"/>
    </location>
</feature>